<dbReference type="InterPro" id="IPR007226">
    <property type="entry name" value="SRS_dom"/>
</dbReference>
<dbReference type="Pfam" id="PF04092">
    <property type="entry name" value="SAG"/>
    <property type="match status" value="1"/>
</dbReference>
<dbReference type="Gene3D" id="2.60.40.1320">
    <property type="entry name" value="SRS domain"/>
    <property type="match status" value="1"/>
</dbReference>
<dbReference type="EMBL" id="MIGC01000145">
    <property type="protein sequence ID" value="PHJ25821.1"/>
    <property type="molecule type" value="Genomic_DNA"/>
</dbReference>
<name>A0A2C6KPB2_9APIC</name>
<evidence type="ECO:0000259" key="2">
    <source>
        <dbReference type="Pfam" id="PF04092"/>
    </source>
</evidence>
<dbReference type="GeneID" id="94423768"/>
<dbReference type="RefSeq" id="XP_067927467.1">
    <property type="nucleotide sequence ID" value="XM_068060557.1"/>
</dbReference>
<reference evidence="3 4" key="1">
    <citation type="journal article" date="2017" name="Int. J. Parasitol.">
        <title>The genome of the protozoan parasite Cystoisospora suis and a reverse vaccinology approach to identify vaccine candidates.</title>
        <authorList>
            <person name="Palmieri N."/>
            <person name="Shrestha A."/>
            <person name="Ruttkowski B."/>
            <person name="Beck T."/>
            <person name="Vogl C."/>
            <person name="Tomley F."/>
            <person name="Blake D.P."/>
            <person name="Joachim A."/>
        </authorList>
    </citation>
    <scope>NUCLEOTIDE SEQUENCE [LARGE SCALE GENOMIC DNA]</scope>
    <source>
        <strain evidence="3 4">Wien I</strain>
    </source>
</reference>
<dbReference type="GO" id="GO:0016020">
    <property type="term" value="C:membrane"/>
    <property type="evidence" value="ECO:0007669"/>
    <property type="project" value="InterPro"/>
</dbReference>
<gene>
    <name evidence="3" type="ORF">CSUI_000323</name>
</gene>
<evidence type="ECO:0000313" key="3">
    <source>
        <dbReference type="EMBL" id="PHJ25821.1"/>
    </source>
</evidence>
<dbReference type="InterPro" id="IPR036755">
    <property type="entry name" value="SRS_dom_sf"/>
</dbReference>
<feature type="domain" description="SRS" evidence="2">
    <location>
        <begin position="42"/>
        <end position="166"/>
    </location>
</feature>
<evidence type="ECO:0000313" key="4">
    <source>
        <dbReference type="Proteomes" id="UP000221165"/>
    </source>
</evidence>
<comment type="caution">
    <text evidence="3">The sequence shown here is derived from an EMBL/GenBank/DDBJ whole genome shotgun (WGS) entry which is preliminary data.</text>
</comment>
<keyword evidence="1" id="KW-0732">Signal</keyword>
<dbReference type="SUPFAM" id="SSF74877">
    <property type="entry name" value="Major surface antigen p30, SAG1"/>
    <property type="match status" value="1"/>
</dbReference>
<protein>
    <recommendedName>
        <fullName evidence="2">SRS domain-containing protein</fullName>
    </recommendedName>
</protein>
<organism evidence="3 4">
    <name type="scientific">Cystoisospora suis</name>
    <dbReference type="NCBI Taxonomy" id="483139"/>
    <lineage>
        <taxon>Eukaryota</taxon>
        <taxon>Sar</taxon>
        <taxon>Alveolata</taxon>
        <taxon>Apicomplexa</taxon>
        <taxon>Conoidasida</taxon>
        <taxon>Coccidia</taxon>
        <taxon>Eucoccidiorida</taxon>
        <taxon>Eimeriorina</taxon>
        <taxon>Sarcocystidae</taxon>
        <taxon>Cystoisospora</taxon>
    </lineage>
</organism>
<dbReference type="VEuPathDB" id="ToxoDB:CSUI_000323"/>
<feature type="signal peptide" evidence="1">
    <location>
        <begin position="1"/>
        <end position="28"/>
    </location>
</feature>
<evidence type="ECO:0000256" key="1">
    <source>
        <dbReference type="SAM" id="SignalP"/>
    </source>
</evidence>
<feature type="chain" id="PRO_5012406287" description="SRS domain-containing protein" evidence="1">
    <location>
        <begin position="29"/>
        <end position="197"/>
    </location>
</feature>
<dbReference type="AlphaFoldDB" id="A0A2C6KPB2"/>
<accession>A0A2C6KPB2</accession>
<sequence>MKLHLTSIGVAVAAVALSGESTVPSVRAVDASATAPVECNTGEKTLDIKAANDSVSFKCAKTLSLDPAFAADAATKAYQSASSTQSVLLSEIVPKAKLTQTDIPTVPATKVNGGDNAKEYSYQLNVPELPPETKTVVFKCREKAASENQAMQQETPKTTCTVIINVAKSAASIAATPLAAAGSIALAVLASVVAQAL</sequence>
<proteinExistence type="predicted"/>
<dbReference type="Proteomes" id="UP000221165">
    <property type="component" value="Unassembled WGS sequence"/>
</dbReference>
<keyword evidence="4" id="KW-1185">Reference proteome</keyword>